<reference evidence="6" key="2">
    <citation type="submission" date="2025-08" db="UniProtKB">
        <authorList>
            <consortium name="RefSeq"/>
        </authorList>
    </citation>
    <scope>IDENTIFICATION</scope>
</reference>
<feature type="chain" id="PRO_5046371599" evidence="4">
    <location>
        <begin position="19"/>
        <end position="104"/>
    </location>
</feature>
<dbReference type="PANTHER" id="PTHR47429:SF2">
    <property type="entry name" value="PROTEIN TWIN LOV 1"/>
    <property type="match status" value="1"/>
</dbReference>
<dbReference type="RefSeq" id="XP_040965251.1">
    <property type="nucleotide sequence ID" value="XM_041109317.1"/>
</dbReference>
<sequence>MLGALLLISYFFFQIKESIQTEQACTVRILSYRKDKSSFWNCLHLSPVRNAFGKVAYFVGVQIEEECKNKERHGLSPEMRQLSTVGAVKVAVRSLSMAAGSSKS</sequence>
<keyword evidence="4" id="KW-0732">Signal</keyword>
<evidence type="ECO:0000313" key="6">
    <source>
        <dbReference type="RefSeq" id="XP_040965251.1"/>
    </source>
</evidence>
<dbReference type="PANTHER" id="PTHR47429">
    <property type="entry name" value="PROTEIN TWIN LOV 1"/>
    <property type="match status" value="1"/>
</dbReference>
<protein>
    <submittedName>
        <fullName evidence="6">Protein TWIN LOV 1 isoform X2</fullName>
    </submittedName>
</protein>
<keyword evidence="1" id="KW-0285">Flavoprotein</keyword>
<dbReference type="Proteomes" id="UP000818029">
    <property type="component" value="Chromosome A03"/>
</dbReference>
<dbReference type="SUPFAM" id="SSF55785">
    <property type="entry name" value="PYP-like sensor domain (PAS domain)"/>
    <property type="match status" value="1"/>
</dbReference>
<keyword evidence="2" id="KW-0288">FMN</keyword>
<keyword evidence="3" id="KW-0157">Chromophore</keyword>
<dbReference type="InterPro" id="IPR035965">
    <property type="entry name" value="PAS-like_dom_sf"/>
</dbReference>
<evidence type="ECO:0000256" key="2">
    <source>
        <dbReference type="ARBA" id="ARBA00022643"/>
    </source>
</evidence>
<evidence type="ECO:0000313" key="5">
    <source>
        <dbReference type="Proteomes" id="UP000818029"/>
    </source>
</evidence>
<dbReference type="GeneID" id="121225167"/>
<keyword evidence="5" id="KW-1185">Reference proteome</keyword>
<reference evidence="5" key="1">
    <citation type="journal article" date="2020" name="Nat. Genet.">
        <title>Genomic diversifications of five Gossypium allopolyploid species and their impact on cotton improvement.</title>
        <authorList>
            <person name="Chen Z.J."/>
            <person name="Sreedasyam A."/>
            <person name="Ando A."/>
            <person name="Song Q."/>
            <person name="De Santiago L.M."/>
            <person name="Hulse-Kemp A.M."/>
            <person name="Ding M."/>
            <person name="Ye W."/>
            <person name="Kirkbride R.C."/>
            <person name="Jenkins J."/>
            <person name="Plott C."/>
            <person name="Lovell J."/>
            <person name="Lin Y.M."/>
            <person name="Vaughn R."/>
            <person name="Liu B."/>
            <person name="Simpson S."/>
            <person name="Scheffler B.E."/>
            <person name="Wen L."/>
            <person name="Saski C.A."/>
            <person name="Grover C.E."/>
            <person name="Hu G."/>
            <person name="Conover J.L."/>
            <person name="Carlson J.W."/>
            <person name="Shu S."/>
            <person name="Boston L.B."/>
            <person name="Williams M."/>
            <person name="Peterson D.G."/>
            <person name="McGee K."/>
            <person name="Jones D.C."/>
            <person name="Wendel J.F."/>
            <person name="Stelly D.M."/>
            <person name="Grimwood J."/>
            <person name="Schmutz J."/>
        </authorList>
    </citation>
    <scope>NUCLEOTIDE SEQUENCE [LARGE SCALE GENOMIC DNA]</scope>
    <source>
        <strain evidence="5">cv. TM-1</strain>
    </source>
</reference>
<accession>A0ABM3BDY0</accession>
<name>A0ABM3BDY0_GOSHI</name>
<feature type="signal peptide" evidence="4">
    <location>
        <begin position="1"/>
        <end position="18"/>
    </location>
</feature>
<proteinExistence type="predicted"/>
<organism evidence="5 6">
    <name type="scientific">Gossypium hirsutum</name>
    <name type="common">Upland cotton</name>
    <name type="synonym">Gossypium mexicanum</name>
    <dbReference type="NCBI Taxonomy" id="3635"/>
    <lineage>
        <taxon>Eukaryota</taxon>
        <taxon>Viridiplantae</taxon>
        <taxon>Streptophyta</taxon>
        <taxon>Embryophyta</taxon>
        <taxon>Tracheophyta</taxon>
        <taxon>Spermatophyta</taxon>
        <taxon>Magnoliopsida</taxon>
        <taxon>eudicotyledons</taxon>
        <taxon>Gunneridae</taxon>
        <taxon>Pentapetalae</taxon>
        <taxon>rosids</taxon>
        <taxon>malvids</taxon>
        <taxon>Malvales</taxon>
        <taxon>Malvaceae</taxon>
        <taxon>Malvoideae</taxon>
        <taxon>Gossypium</taxon>
    </lineage>
</organism>
<evidence type="ECO:0000256" key="3">
    <source>
        <dbReference type="ARBA" id="ARBA00022991"/>
    </source>
</evidence>
<evidence type="ECO:0000256" key="4">
    <source>
        <dbReference type="SAM" id="SignalP"/>
    </source>
</evidence>
<dbReference type="Gene3D" id="3.30.450.20">
    <property type="entry name" value="PAS domain"/>
    <property type="match status" value="1"/>
</dbReference>
<evidence type="ECO:0000256" key="1">
    <source>
        <dbReference type="ARBA" id="ARBA00022630"/>
    </source>
</evidence>
<gene>
    <name evidence="6" type="primary">LOC121225167</name>
</gene>